<accession>A0AAD4KKS3</accession>
<keyword evidence="6 10" id="KW-0256">Endoplasmic reticulum</keyword>
<dbReference type="PIRSF" id="PIRSF017290">
    <property type="entry name" value="ROT1_prd"/>
    <property type="match status" value="1"/>
</dbReference>
<evidence type="ECO:0000256" key="6">
    <source>
        <dbReference type="ARBA" id="ARBA00022824"/>
    </source>
</evidence>
<evidence type="ECO:0000256" key="1">
    <source>
        <dbReference type="ARBA" id="ARBA00004115"/>
    </source>
</evidence>
<keyword evidence="13" id="KW-1185">Reference proteome</keyword>
<organism evidence="12 13">
    <name type="scientific">Talaromyces proteolyticus</name>
    <dbReference type="NCBI Taxonomy" id="1131652"/>
    <lineage>
        <taxon>Eukaryota</taxon>
        <taxon>Fungi</taxon>
        <taxon>Dikarya</taxon>
        <taxon>Ascomycota</taxon>
        <taxon>Pezizomycotina</taxon>
        <taxon>Eurotiomycetes</taxon>
        <taxon>Eurotiomycetidae</taxon>
        <taxon>Eurotiales</taxon>
        <taxon>Trichocomaceae</taxon>
        <taxon>Talaromyces</taxon>
        <taxon>Talaromyces sect. Bacilispori</taxon>
    </lineage>
</organism>
<keyword evidence="5 11" id="KW-0732">Signal</keyword>
<feature type="chain" id="PRO_5042228720" description="Protein ROT1" evidence="11">
    <location>
        <begin position="23"/>
        <end position="243"/>
    </location>
</feature>
<reference evidence="12" key="1">
    <citation type="submission" date="2021-12" db="EMBL/GenBank/DDBJ databases">
        <title>Convergent genome expansion in fungi linked to evolution of root-endophyte symbiosis.</title>
        <authorList>
            <consortium name="DOE Joint Genome Institute"/>
            <person name="Ke Y.-H."/>
            <person name="Bonito G."/>
            <person name="Liao H.-L."/>
            <person name="Looney B."/>
            <person name="Rojas-Flechas A."/>
            <person name="Nash J."/>
            <person name="Hameed K."/>
            <person name="Schadt C."/>
            <person name="Martin F."/>
            <person name="Crous P.W."/>
            <person name="Miettinen O."/>
            <person name="Magnuson J.K."/>
            <person name="Labbe J."/>
            <person name="Jacobson D."/>
            <person name="Doktycz M.J."/>
            <person name="Veneault-Fourrey C."/>
            <person name="Kuo A."/>
            <person name="Mondo S."/>
            <person name="Calhoun S."/>
            <person name="Riley R."/>
            <person name="Ohm R."/>
            <person name="LaButti K."/>
            <person name="Andreopoulos B."/>
            <person name="Pangilinan J."/>
            <person name="Nolan M."/>
            <person name="Tritt A."/>
            <person name="Clum A."/>
            <person name="Lipzen A."/>
            <person name="Daum C."/>
            <person name="Barry K."/>
            <person name="Grigoriev I.V."/>
            <person name="Vilgalys R."/>
        </authorList>
    </citation>
    <scope>NUCLEOTIDE SEQUENCE</scope>
    <source>
        <strain evidence="12">PMI_201</strain>
    </source>
</reference>
<dbReference type="GeneID" id="70242350"/>
<evidence type="ECO:0000313" key="13">
    <source>
        <dbReference type="Proteomes" id="UP001201262"/>
    </source>
</evidence>
<dbReference type="Proteomes" id="UP001201262">
    <property type="component" value="Unassembled WGS sequence"/>
</dbReference>
<evidence type="ECO:0000256" key="5">
    <source>
        <dbReference type="ARBA" id="ARBA00022729"/>
    </source>
</evidence>
<name>A0AAD4KKS3_9EURO</name>
<feature type="signal peptide" evidence="11">
    <location>
        <begin position="1"/>
        <end position="22"/>
    </location>
</feature>
<comment type="subcellular location">
    <subcellularLocation>
        <location evidence="1">Endoplasmic reticulum membrane</location>
        <topology evidence="1">Single-pass type I membrane protein</topology>
    </subcellularLocation>
</comment>
<dbReference type="PANTHER" id="PTHR28090">
    <property type="entry name" value="PROTEIN ROT1"/>
    <property type="match status" value="1"/>
</dbReference>
<keyword evidence="8 10" id="KW-0472">Membrane</keyword>
<evidence type="ECO:0000256" key="10">
    <source>
        <dbReference type="PIRNR" id="PIRNR017290"/>
    </source>
</evidence>
<evidence type="ECO:0000256" key="2">
    <source>
        <dbReference type="ARBA" id="ARBA00007149"/>
    </source>
</evidence>
<dbReference type="GO" id="GO:0051082">
    <property type="term" value="F:unfolded protein binding"/>
    <property type="evidence" value="ECO:0007669"/>
    <property type="project" value="TreeGrafter"/>
</dbReference>
<dbReference type="EMBL" id="JAJTJA010000012">
    <property type="protein sequence ID" value="KAH8691486.1"/>
    <property type="molecule type" value="Genomic_DNA"/>
</dbReference>
<dbReference type="PANTHER" id="PTHR28090:SF1">
    <property type="entry name" value="PROTEIN ROT1"/>
    <property type="match status" value="1"/>
</dbReference>
<evidence type="ECO:0000313" key="12">
    <source>
        <dbReference type="EMBL" id="KAH8691486.1"/>
    </source>
</evidence>
<comment type="function">
    <text evidence="9 10">Required for normal levels of the cell wall 1,6-beta-glucan. Involved in a protein folding machinery chaperoning proteins acting in various physiological processes including cell wall synthesis and lysis of autophagic bodies.</text>
</comment>
<keyword evidence="7" id="KW-1133">Transmembrane helix</keyword>
<proteinExistence type="inferred from homology"/>
<protein>
    <recommendedName>
        <fullName evidence="3 10">Protein ROT1</fullName>
    </recommendedName>
</protein>
<gene>
    <name evidence="12" type="ORF">BGW36DRAFT_305372</name>
</gene>
<dbReference type="GO" id="GO:0006458">
    <property type="term" value="P:'de novo' protein folding"/>
    <property type="evidence" value="ECO:0007669"/>
    <property type="project" value="InterPro"/>
</dbReference>
<evidence type="ECO:0000256" key="11">
    <source>
        <dbReference type="SAM" id="SignalP"/>
    </source>
</evidence>
<evidence type="ECO:0000256" key="8">
    <source>
        <dbReference type="ARBA" id="ARBA00023136"/>
    </source>
</evidence>
<dbReference type="Pfam" id="PF10681">
    <property type="entry name" value="Rot1"/>
    <property type="match status" value="1"/>
</dbReference>
<dbReference type="GO" id="GO:0005789">
    <property type="term" value="C:endoplasmic reticulum membrane"/>
    <property type="evidence" value="ECO:0007669"/>
    <property type="project" value="UniProtKB-SubCell"/>
</dbReference>
<comment type="similarity">
    <text evidence="2 10">Belongs to the ROT1 family.</text>
</comment>
<evidence type="ECO:0000256" key="4">
    <source>
        <dbReference type="ARBA" id="ARBA00022692"/>
    </source>
</evidence>
<sequence>MVANVARSLVLLLSSLIYTTWAAVDSQLTGTWTSKSRQVVTGSGFYDPAADELKEPPLTGISYSFSDDGYYEEAYYRAISEPSQPECAKGILQWQHGSYSLQPNGSLVLKPIAADGRQLLSDPCAGRTSMYSRYNQTETFKARAFSYRVYTDKFHGVLRLDLEQLDGLPIQPLYILYNPPEMLPTSSLNATDSKKSKRDIILDDTTGRNTLLRHIEPVIRDGSSWWWFGVIMTSVGGLTLVFS</sequence>
<evidence type="ECO:0000256" key="9">
    <source>
        <dbReference type="ARBA" id="ARBA00024969"/>
    </source>
</evidence>
<comment type="caution">
    <text evidence="12">The sequence shown here is derived from an EMBL/GenBank/DDBJ whole genome shotgun (WGS) entry which is preliminary data.</text>
</comment>
<dbReference type="InterPro" id="IPR019623">
    <property type="entry name" value="Rot1"/>
</dbReference>
<evidence type="ECO:0000256" key="3">
    <source>
        <dbReference type="ARBA" id="ARBA00017291"/>
    </source>
</evidence>
<keyword evidence="4" id="KW-0812">Transmembrane</keyword>
<dbReference type="RefSeq" id="XP_046067578.1">
    <property type="nucleotide sequence ID" value="XM_046212063.1"/>
</dbReference>
<evidence type="ECO:0000256" key="7">
    <source>
        <dbReference type="ARBA" id="ARBA00022989"/>
    </source>
</evidence>
<dbReference type="AlphaFoldDB" id="A0AAD4KKS3"/>